<dbReference type="EMBL" id="UOFL01000133">
    <property type="protein sequence ID" value="VAW77683.1"/>
    <property type="molecule type" value="Genomic_DNA"/>
</dbReference>
<gene>
    <name evidence="1" type="ORF">MNBD_GAMMA12-999</name>
</gene>
<name>A0A3B0YNI4_9ZZZZ</name>
<evidence type="ECO:0000313" key="1">
    <source>
        <dbReference type="EMBL" id="VAW77683.1"/>
    </source>
</evidence>
<reference evidence="1" key="1">
    <citation type="submission" date="2018-06" db="EMBL/GenBank/DDBJ databases">
        <authorList>
            <person name="Zhirakovskaya E."/>
        </authorList>
    </citation>
    <scope>NUCLEOTIDE SEQUENCE</scope>
</reference>
<proteinExistence type="predicted"/>
<protein>
    <submittedName>
        <fullName evidence="1">Uncharacterized protein</fullName>
    </submittedName>
</protein>
<sequence>MKTYIHLVHNKLALLFLLAGMLLLVHSFSYSISTQTYSNAQQSSVVQNKSCLVPKDNSQFIVIAGIYCSHDPCSDCTCVSECTHNHSGKLSFITLIPASLYLTIHSKIHTSPLMLATGMMGQPFRPPIYFS</sequence>
<dbReference type="AlphaFoldDB" id="A0A3B0YNI4"/>
<accession>A0A3B0YNI4</accession>
<organism evidence="1">
    <name type="scientific">hydrothermal vent metagenome</name>
    <dbReference type="NCBI Taxonomy" id="652676"/>
    <lineage>
        <taxon>unclassified sequences</taxon>
        <taxon>metagenomes</taxon>
        <taxon>ecological metagenomes</taxon>
    </lineage>
</organism>